<feature type="transmembrane region" description="Helical" evidence="13">
    <location>
        <begin position="12"/>
        <end position="34"/>
    </location>
</feature>
<dbReference type="EMBL" id="CP038148">
    <property type="protein sequence ID" value="QBQ96793.1"/>
    <property type="molecule type" value="Genomic_DNA"/>
</dbReference>
<dbReference type="InterPro" id="IPR011577">
    <property type="entry name" value="Cyt_b561_bac/Ni-Hgenase"/>
</dbReference>
<dbReference type="GO" id="GO:0022904">
    <property type="term" value="P:respiratory electron transport chain"/>
    <property type="evidence" value="ECO:0007669"/>
    <property type="project" value="InterPro"/>
</dbReference>
<dbReference type="Gene3D" id="1.20.950.20">
    <property type="entry name" value="Transmembrane di-heme cytochromes, Chain C"/>
    <property type="match status" value="1"/>
</dbReference>
<feature type="transmembrane region" description="Helical" evidence="13">
    <location>
        <begin position="147"/>
        <end position="167"/>
    </location>
</feature>
<name>A0A4P7CSM3_9BURK</name>
<evidence type="ECO:0000313" key="15">
    <source>
        <dbReference type="EMBL" id="QBQ96793.1"/>
    </source>
</evidence>
<keyword evidence="10" id="KW-0408">Iron</keyword>
<dbReference type="InterPro" id="IPR052168">
    <property type="entry name" value="Cytochrome_b561_oxidase"/>
</dbReference>
<dbReference type="GO" id="GO:0005886">
    <property type="term" value="C:plasma membrane"/>
    <property type="evidence" value="ECO:0007669"/>
    <property type="project" value="UniProtKB-SubCell"/>
</dbReference>
<gene>
    <name evidence="15" type="ORF">E1956_06125</name>
</gene>
<keyword evidence="16" id="KW-1185">Reference proteome</keyword>
<comment type="similarity">
    <text evidence="12">Belongs to the cytochrome b561 family.</text>
</comment>
<evidence type="ECO:0000256" key="3">
    <source>
        <dbReference type="ARBA" id="ARBA00022448"/>
    </source>
</evidence>
<feature type="domain" description="Cytochrome b561 bacterial/Ni-hydrogenase" evidence="14">
    <location>
        <begin position="12"/>
        <end position="183"/>
    </location>
</feature>
<dbReference type="PANTHER" id="PTHR30529">
    <property type="entry name" value="CYTOCHROME B561"/>
    <property type="match status" value="1"/>
</dbReference>
<keyword evidence="6 13" id="KW-0812">Transmembrane</keyword>
<dbReference type="GO" id="GO:0020037">
    <property type="term" value="F:heme binding"/>
    <property type="evidence" value="ECO:0007669"/>
    <property type="project" value="TreeGrafter"/>
</dbReference>
<keyword evidence="9 13" id="KW-1133">Transmembrane helix</keyword>
<keyword evidence="5" id="KW-0349">Heme</keyword>
<dbReference type="GO" id="GO:0009055">
    <property type="term" value="F:electron transfer activity"/>
    <property type="evidence" value="ECO:0007669"/>
    <property type="project" value="InterPro"/>
</dbReference>
<feature type="transmembrane region" description="Helical" evidence="13">
    <location>
        <begin position="98"/>
        <end position="127"/>
    </location>
</feature>
<evidence type="ECO:0000313" key="16">
    <source>
        <dbReference type="Proteomes" id="UP000295727"/>
    </source>
</evidence>
<evidence type="ECO:0000256" key="6">
    <source>
        <dbReference type="ARBA" id="ARBA00022692"/>
    </source>
</evidence>
<proteinExistence type="inferred from homology"/>
<evidence type="ECO:0000256" key="9">
    <source>
        <dbReference type="ARBA" id="ARBA00022989"/>
    </source>
</evidence>
<dbReference type="KEGG" id="ppai:E1956_06125"/>
<dbReference type="AlphaFoldDB" id="A0A4P7CSM3"/>
<evidence type="ECO:0000256" key="5">
    <source>
        <dbReference type="ARBA" id="ARBA00022617"/>
    </source>
</evidence>
<evidence type="ECO:0000256" key="11">
    <source>
        <dbReference type="ARBA" id="ARBA00023136"/>
    </source>
</evidence>
<dbReference type="PANTHER" id="PTHR30529:SF1">
    <property type="entry name" value="CYTOCHROME B561 HOMOLOG 2"/>
    <property type="match status" value="1"/>
</dbReference>
<evidence type="ECO:0000256" key="8">
    <source>
        <dbReference type="ARBA" id="ARBA00022982"/>
    </source>
</evidence>
<dbReference type="InterPro" id="IPR016174">
    <property type="entry name" value="Di-haem_cyt_TM"/>
</dbReference>
<accession>A0A4P7CSM3</accession>
<evidence type="ECO:0000256" key="10">
    <source>
        <dbReference type="ARBA" id="ARBA00023004"/>
    </source>
</evidence>
<evidence type="ECO:0000256" key="7">
    <source>
        <dbReference type="ARBA" id="ARBA00022723"/>
    </source>
</evidence>
<dbReference type="OrthoDB" id="8536275at2"/>
<feature type="transmembrane region" description="Helical" evidence="13">
    <location>
        <begin position="54"/>
        <end position="72"/>
    </location>
</feature>
<evidence type="ECO:0000256" key="12">
    <source>
        <dbReference type="ARBA" id="ARBA00037975"/>
    </source>
</evidence>
<comment type="cofactor">
    <cofactor evidence="1">
        <name>heme b</name>
        <dbReference type="ChEBI" id="CHEBI:60344"/>
    </cofactor>
</comment>
<dbReference type="Proteomes" id="UP000295727">
    <property type="component" value="Chromosome 1"/>
</dbReference>
<keyword evidence="4" id="KW-1003">Cell membrane</keyword>
<protein>
    <submittedName>
        <fullName evidence="15">Cytochrome b</fullName>
    </submittedName>
</protein>
<organism evidence="15 16">
    <name type="scientific">Paraburkholderia pallida</name>
    <dbReference type="NCBI Taxonomy" id="2547399"/>
    <lineage>
        <taxon>Bacteria</taxon>
        <taxon>Pseudomonadati</taxon>
        <taxon>Pseudomonadota</taxon>
        <taxon>Betaproteobacteria</taxon>
        <taxon>Burkholderiales</taxon>
        <taxon>Burkholderiaceae</taxon>
        <taxon>Paraburkholderia</taxon>
    </lineage>
</organism>
<evidence type="ECO:0000256" key="2">
    <source>
        <dbReference type="ARBA" id="ARBA00004651"/>
    </source>
</evidence>
<keyword evidence="11 13" id="KW-0472">Membrane</keyword>
<keyword evidence="8" id="KW-0249">Electron transport</keyword>
<keyword evidence="3" id="KW-0813">Transport</keyword>
<evidence type="ECO:0000259" key="14">
    <source>
        <dbReference type="Pfam" id="PF01292"/>
    </source>
</evidence>
<dbReference type="Pfam" id="PF01292">
    <property type="entry name" value="Ni_hydr_CYTB"/>
    <property type="match status" value="1"/>
</dbReference>
<evidence type="ECO:0000256" key="1">
    <source>
        <dbReference type="ARBA" id="ARBA00001970"/>
    </source>
</evidence>
<sequence length="189" mass="20969">MSMNRSVKPTGRYSGVAMLLHWLIAALIVWGFALGWIMTDIPGITPTKLRYFSWHKWIGVTVLALVLVRILWRATHASPALPGNMAGWERAAAHAGHFALYLLMVAIPVTGYFYSSAAGIQVVYLGIWPLPTIIGPDTALKGVLRLVHISLNYTLLAVVVLHVLAVVKHQWLDRQNILARMLPFGTPRD</sequence>
<reference evidence="15 16" key="1">
    <citation type="submission" date="2019-03" db="EMBL/GenBank/DDBJ databases">
        <title>Paraburkholderia sp. 7MH5, isolated from subtropical forest soil.</title>
        <authorList>
            <person name="Gao Z.-H."/>
            <person name="Qiu L.-H."/>
        </authorList>
    </citation>
    <scope>NUCLEOTIDE SEQUENCE [LARGE SCALE GENOMIC DNA]</scope>
    <source>
        <strain evidence="15 16">7MH5</strain>
    </source>
</reference>
<evidence type="ECO:0000256" key="4">
    <source>
        <dbReference type="ARBA" id="ARBA00022475"/>
    </source>
</evidence>
<comment type="subcellular location">
    <subcellularLocation>
        <location evidence="2">Cell membrane</location>
        <topology evidence="2">Multi-pass membrane protein</topology>
    </subcellularLocation>
</comment>
<keyword evidence="7" id="KW-0479">Metal-binding</keyword>
<dbReference type="GO" id="GO:0046872">
    <property type="term" value="F:metal ion binding"/>
    <property type="evidence" value="ECO:0007669"/>
    <property type="project" value="UniProtKB-KW"/>
</dbReference>
<dbReference type="SUPFAM" id="SSF81342">
    <property type="entry name" value="Transmembrane di-heme cytochromes"/>
    <property type="match status" value="1"/>
</dbReference>
<evidence type="ECO:0000256" key="13">
    <source>
        <dbReference type="SAM" id="Phobius"/>
    </source>
</evidence>